<comment type="similarity">
    <text evidence="1">Belongs to the serine protease inhibitor-like (TIL domain-containing) family.</text>
</comment>
<dbReference type="Gene3D" id="2.10.25.10">
    <property type="entry name" value="Laminin"/>
    <property type="match status" value="1"/>
</dbReference>
<reference evidence="6" key="1">
    <citation type="submission" date="2025-08" db="UniProtKB">
        <authorList>
            <consortium name="RefSeq"/>
        </authorList>
    </citation>
    <scope>IDENTIFICATION</scope>
    <source>
        <tissue evidence="6">Whole body</tissue>
    </source>
</reference>
<evidence type="ECO:0000256" key="3">
    <source>
        <dbReference type="SAM" id="SignalP"/>
    </source>
</evidence>
<feature type="signal peptide" evidence="3">
    <location>
        <begin position="1"/>
        <end position="21"/>
    </location>
</feature>
<evidence type="ECO:0000259" key="4">
    <source>
        <dbReference type="Pfam" id="PF01826"/>
    </source>
</evidence>
<dbReference type="CDD" id="cd19941">
    <property type="entry name" value="TIL"/>
    <property type="match status" value="1"/>
</dbReference>
<name>A0ABM1I6Q3_POLDO</name>
<sequence>MSQFSTIVFFLGLLIPYMVFASQCGPHARFDNCASPCDPSCKNPGNVPQSCAAVCQSRCRCISPYIRKGNQCVLRSQC</sequence>
<evidence type="ECO:0000313" key="5">
    <source>
        <dbReference type="Proteomes" id="UP000694924"/>
    </source>
</evidence>
<dbReference type="SUPFAM" id="SSF57567">
    <property type="entry name" value="Serine protease inhibitors"/>
    <property type="match status" value="1"/>
</dbReference>
<proteinExistence type="inferred from homology"/>
<dbReference type="InterPro" id="IPR002919">
    <property type="entry name" value="TIL_dom"/>
</dbReference>
<keyword evidence="2" id="KW-0722">Serine protease inhibitor</keyword>
<organism evidence="5 6">
    <name type="scientific">Polistes dominula</name>
    <name type="common">European paper wasp</name>
    <name type="synonym">Vespa dominula</name>
    <dbReference type="NCBI Taxonomy" id="743375"/>
    <lineage>
        <taxon>Eukaryota</taxon>
        <taxon>Metazoa</taxon>
        <taxon>Ecdysozoa</taxon>
        <taxon>Arthropoda</taxon>
        <taxon>Hexapoda</taxon>
        <taxon>Insecta</taxon>
        <taxon>Pterygota</taxon>
        <taxon>Neoptera</taxon>
        <taxon>Endopterygota</taxon>
        <taxon>Hymenoptera</taxon>
        <taxon>Apocrita</taxon>
        <taxon>Aculeata</taxon>
        <taxon>Vespoidea</taxon>
        <taxon>Vespidae</taxon>
        <taxon>Polistinae</taxon>
        <taxon>Polistini</taxon>
        <taxon>Polistes</taxon>
    </lineage>
</organism>
<keyword evidence="2" id="KW-0646">Protease inhibitor</keyword>
<keyword evidence="3" id="KW-0732">Signal</keyword>
<dbReference type="InterPro" id="IPR036084">
    <property type="entry name" value="Ser_inhib-like_sf"/>
</dbReference>
<evidence type="ECO:0000256" key="1">
    <source>
        <dbReference type="ARBA" id="ARBA00007611"/>
    </source>
</evidence>
<feature type="chain" id="PRO_5045193329" evidence="3">
    <location>
        <begin position="22"/>
        <end position="78"/>
    </location>
</feature>
<accession>A0ABM1I6Q3</accession>
<dbReference type="GeneID" id="107066103"/>
<gene>
    <name evidence="6" type="primary">LOC107066103</name>
</gene>
<dbReference type="RefSeq" id="XP_015175890.1">
    <property type="nucleotide sequence ID" value="XM_015320404.1"/>
</dbReference>
<dbReference type="Proteomes" id="UP000694924">
    <property type="component" value="Unplaced"/>
</dbReference>
<evidence type="ECO:0000256" key="2">
    <source>
        <dbReference type="ARBA" id="ARBA00022900"/>
    </source>
</evidence>
<dbReference type="Pfam" id="PF01826">
    <property type="entry name" value="TIL"/>
    <property type="match status" value="1"/>
</dbReference>
<evidence type="ECO:0000313" key="6">
    <source>
        <dbReference type="RefSeq" id="XP_015175890.1"/>
    </source>
</evidence>
<protein>
    <submittedName>
        <fullName evidence="6">Cysteine-rich venom protein 6-like</fullName>
    </submittedName>
</protein>
<feature type="domain" description="TIL" evidence="4">
    <location>
        <begin position="24"/>
        <end position="78"/>
    </location>
</feature>
<keyword evidence="5" id="KW-1185">Reference proteome</keyword>